<name>A0A2I0AHR9_9ASPA</name>
<comment type="similarity">
    <text evidence="2 13">Belongs to the cytochrome P450 family.</text>
</comment>
<dbReference type="GO" id="GO:0005506">
    <property type="term" value="F:iron ion binding"/>
    <property type="evidence" value="ECO:0007669"/>
    <property type="project" value="InterPro"/>
</dbReference>
<keyword evidence="8" id="KW-0472">Membrane</keyword>
<comment type="catalytic activity">
    <reaction evidence="10">
        <text>4'-O-methylnorbelladine + reduced [NADPH--hemoprotein reductase] + O2 = (10bS,4aR)-noroxomaritidine + oxidized [NADPH--hemoprotein reductase] + 2 H2O + H(+)</text>
        <dbReference type="Rhea" id="RHEA:51264"/>
        <dbReference type="Rhea" id="RHEA-COMP:11964"/>
        <dbReference type="Rhea" id="RHEA-COMP:11965"/>
        <dbReference type="ChEBI" id="CHEBI:15377"/>
        <dbReference type="ChEBI" id="CHEBI:15378"/>
        <dbReference type="ChEBI" id="CHEBI:15379"/>
        <dbReference type="ChEBI" id="CHEBI:57618"/>
        <dbReference type="ChEBI" id="CHEBI:58210"/>
        <dbReference type="ChEBI" id="CHEBI:133993"/>
        <dbReference type="ChEBI" id="CHEBI:133996"/>
        <dbReference type="EC" id="1.14.19.50"/>
    </reaction>
</comment>
<feature type="binding site" description="axial binding residue" evidence="12">
    <location>
        <position position="356"/>
    </location>
    <ligand>
        <name>heme</name>
        <dbReference type="ChEBI" id="CHEBI:30413"/>
    </ligand>
    <ligandPart>
        <name>Fe</name>
        <dbReference type="ChEBI" id="CHEBI:18248"/>
    </ligandPart>
</feature>
<dbReference type="InterPro" id="IPR001128">
    <property type="entry name" value="Cyt_P450"/>
</dbReference>
<evidence type="ECO:0000256" key="8">
    <source>
        <dbReference type="ARBA" id="ARBA00023136"/>
    </source>
</evidence>
<dbReference type="GO" id="GO:0016705">
    <property type="term" value="F:oxidoreductase activity, acting on paired donors, with incorporation or reduction of molecular oxygen"/>
    <property type="evidence" value="ECO:0007669"/>
    <property type="project" value="InterPro"/>
</dbReference>
<gene>
    <name evidence="15" type="primary">CYP94A1</name>
    <name evidence="15" type="ORF">AXF42_Ash003741</name>
</gene>
<keyword evidence="7 12" id="KW-0408">Iron</keyword>
<sequence>MFFFFLLLLSSLPVAVFLLLHYGRSRRRALTSTCLKPYPLLGYLPQFIKNRHRFLQWITEVLTETPTQTMLMLLTPLSPSIVITANPANVEHILKTNFQNYPKGKRTISKLHDFLGDGIFNSDGEQWRWQRKAASFEFNTKSLRSFVVDTVLQEIAERLLPLLRCAAKERRTLDLQDILKRFGFDNICKVSFGEDPAGLANPEISEEQLRDIVISFIIAGRETTSSALTWFFWILATRPDVEGRILGEIRSVRGFSFEELREMQYLQAAVTESMRLYPPVPIDTLSCAGDDVMPDGTAVRKGDFVMYSAYTMGRLDEVWGKGCSDYRPERWLDEAGGFRAESPFRYPVFHAGPRACLGKEMAYLQMKSIVASVLERFQIELVGGSGKSPENVLSFTLTMKGGLIVRMRERSNF</sequence>
<proteinExistence type="inferred from homology"/>
<evidence type="ECO:0000256" key="4">
    <source>
        <dbReference type="ARBA" id="ARBA00022723"/>
    </source>
</evidence>
<keyword evidence="13" id="KW-0503">Monooxygenase</keyword>
<keyword evidence="6 13" id="KW-0560">Oxidoreductase</keyword>
<dbReference type="GO" id="GO:0016020">
    <property type="term" value="C:membrane"/>
    <property type="evidence" value="ECO:0007669"/>
    <property type="project" value="UniProtKB-SubCell"/>
</dbReference>
<dbReference type="OrthoDB" id="1470350at2759"/>
<dbReference type="AlphaFoldDB" id="A0A2I0AHR9"/>
<reference evidence="15 16" key="1">
    <citation type="journal article" date="2017" name="Nature">
        <title>The Apostasia genome and the evolution of orchids.</title>
        <authorList>
            <person name="Zhang G.Q."/>
            <person name="Liu K.W."/>
            <person name="Li Z."/>
            <person name="Lohaus R."/>
            <person name="Hsiao Y.Y."/>
            <person name="Niu S.C."/>
            <person name="Wang J.Y."/>
            <person name="Lin Y.C."/>
            <person name="Xu Q."/>
            <person name="Chen L.J."/>
            <person name="Yoshida K."/>
            <person name="Fujiwara S."/>
            <person name="Wang Z.W."/>
            <person name="Zhang Y.Q."/>
            <person name="Mitsuda N."/>
            <person name="Wang M."/>
            <person name="Liu G.H."/>
            <person name="Pecoraro L."/>
            <person name="Huang H.X."/>
            <person name="Xiao X.J."/>
            <person name="Lin M."/>
            <person name="Wu X.Y."/>
            <person name="Wu W.L."/>
            <person name="Chen Y.Y."/>
            <person name="Chang S.B."/>
            <person name="Sakamoto S."/>
            <person name="Ohme-Takagi M."/>
            <person name="Yagi M."/>
            <person name="Zeng S.J."/>
            <person name="Shen C.Y."/>
            <person name="Yeh C.M."/>
            <person name="Luo Y.B."/>
            <person name="Tsai W.C."/>
            <person name="Van de Peer Y."/>
            <person name="Liu Z.J."/>
        </authorList>
    </citation>
    <scope>NUCLEOTIDE SEQUENCE [LARGE SCALE GENOMIC DNA]</scope>
    <source>
        <strain evidence="16">cv. Shenzhen</strain>
        <tissue evidence="15">Stem</tissue>
    </source>
</reference>
<keyword evidence="16" id="KW-1185">Reference proteome</keyword>
<dbReference type="PRINTS" id="PR00463">
    <property type="entry name" value="EP450I"/>
</dbReference>
<keyword evidence="14" id="KW-0732">Signal</keyword>
<accession>A0A2I0AHR9</accession>
<evidence type="ECO:0000256" key="1">
    <source>
        <dbReference type="ARBA" id="ARBA00004167"/>
    </source>
</evidence>
<dbReference type="InterPro" id="IPR017972">
    <property type="entry name" value="Cyt_P450_CS"/>
</dbReference>
<evidence type="ECO:0000313" key="15">
    <source>
        <dbReference type="EMBL" id="PKA55104.1"/>
    </source>
</evidence>
<comment type="catalytic activity">
    <reaction evidence="11">
        <text>4'-O-methylnorbelladine + reduced [NADPH--hemoprotein reductase] + O2 = (10bR,4aS)-noroxomaritidine + oxidized [NADPH--hemoprotein reductase] + 2 H2O + H(+)</text>
        <dbReference type="Rhea" id="RHEA:51260"/>
        <dbReference type="Rhea" id="RHEA-COMP:11964"/>
        <dbReference type="Rhea" id="RHEA-COMP:11965"/>
        <dbReference type="ChEBI" id="CHEBI:15377"/>
        <dbReference type="ChEBI" id="CHEBI:15378"/>
        <dbReference type="ChEBI" id="CHEBI:15379"/>
        <dbReference type="ChEBI" id="CHEBI:57618"/>
        <dbReference type="ChEBI" id="CHEBI:58210"/>
        <dbReference type="ChEBI" id="CHEBI:133993"/>
        <dbReference type="ChEBI" id="CHEBI:133995"/>
        <dbReference type="EC" id="1.14.19.50"/>
    </reaction>
</comment>
<evidence type="ECO:0000256" key="11">
    <source>
        <dbReference type="ARBA" id="ARBA00049170"/>
    </source>
</evidence>
<feature type="signal peptide" evidence="14">
    <location>
        <begin position="1"/>
        <end position="18"/>
    </location>
</feature>
<comment type="subcellular location">
    <subcellularLocation>
        <location evidence="1">Membrane</location>
        <topology evidence="1">Single-pass membrane protein</topology>
    </subcellularLocation>
</comment>
<dbReference type="Pfam" id="PF00067">
    <property type="entry name" value="p450"/>
    <property type="match status" value="2"/>
</dbReference>
<dbReference type="InterPro" id="IPR002401">
    <property type="entry name" value="Cyt_P450_E_grp-I"/>
</dbReference>
<protein>
    <recommendedName>
        <fullName evidence="9">noroxomaritidine synthase</fullName>
        <ecNumber evidence="9">1.14.19.50</ecNumber>
    </recommendedName>
</protein>
<dbReference type="GO" id="GO:0004497">
    <property type="term" value="F:monooxygenase activity"/>
    <property type="evidence" value="ECO:0007669"/>
    <property type="project" value="UniProtKB-KW"/>
</dbReference>
<evidence type="ECO:0000256" key="10">
    <source>
        <dbReference type="ARBA" id="ARBA00048529"/>
    </source>
</evidence>
<dbReference type="PROSITE" id="PS00086">
    <property type="entry name" value="CYTOCHROME_P450"/>
    <property type="match status" value="1"/>
</dbReference>
<evidence type="ECO:0000256" key="5">
    <source>
        <dbReference type="ARBA" id="ARBA00022989"/>
    </source>
</evidence>
<evidence type="ECO:0000256" key="12">
    <source>
        <dbReference type="PIRSR" id="PIRSR602401-1"/>
    </source>
</evidence>
<dbReference type="Gene3D" id="1.10.630.10">
    <property type="entry name" value="Cytochrome P450"/>
    <property type="match status" value="2"/>
</dbReference>
<dbReference type="STRING" id="1088818.A0A2I0AHR9"/>
<keyword evidence="3" id="KW-0812">Transmembrane</keyword>
<evidence type="ECO:0000256" key="7">
    <source>
        <dbReference type="ARBA" id="ARBA00023004"/>
    </source>
</evidence>
<evidence type="ECO:0000256" key="6">
    <source>
        <dbReference type="ARBA" id="ARBA00023002"/>
    </source>
</evidence>
<keyword evidence="4 12" id="KW-0479">Metal-binding</keyword>
<dbReference type="PANTHER" id="PTHR24296">
    <property type="entry name" value="CYTOCHROME P450"/>
    <property type="match status" value="1"/>
</dbReference>
<dbReference type="GO" id="GO:0020037">
    <property type="term" value="F:heme binding"/>
    <property type="evidence" value="ECO:0007669"/>
    <property type="project" value="InterPro"/>
</dbReference>
<dbReference type="GO" id="GO:0006629">
    <property type="term" value="P:lipid metabolic process"/>
    <property type="evidence" value="ECO:0007669"/>
    <property type="project" value="UniProtKB-ARBA"/>
</dbReference>
<comment type="cofactor">
    <cofactor evidence="12">
        <name>heme</name>
        <dbReference type="ChEBI" id="CHEBI:30413"/>
    </cofactor>
</comment>
<keyword evidence="12 13" id="KW-0349">Heme</keyword>
<keyword evidence="5" id="KW-1133">Transmembrane helix</keyword>
<evidence type="ECO:0000256" key="14">
    <source>
        <dbReference type="SAM" id="SignalP"/>
    </source>
</evidence>
<dbReference type="EMBL" id="KZ451980">
    <property type="protein sequence ID" value="PKA55104.1"/>
    <property type="molecule type" value="Genomic_DNA"/>
</dbReference>
<dbReference type="SUPFAM" id="SSF48264">
    <property type="entry name" value="Cytochrome P450"/>
    <property type="match status" value="1"/>
</dbReference>
<dbReference type="PRINTS" id="PR00385">
    <property type="entry name" value="P450"/>
</dbReference>
<dbReference type="EC" id="1.14.19.50" evidence="9"/>
<dbReference type="InterPro" id="IPR036396">
    <property type="entry name" value="Cyt_P450_sf"/>
</dbReference>
<feature type="chain" id="PRO_5014177738" description="noroxomaritidine synthase" evidence="14">
    <location>
        <begin position="19"/>
        <end position="413"/>
    </location>
</feature>
<evidence type="ECO:0000313" key="16">
    <source>
        <dbReference type="Proteomes" id="UP000236161"/>
    </source>
</evidence>
<organism evidence="15 16">
    <name type="scientific">Apostasia shenzhenica</name>
    <dbReference type="NCBI Taxonomy" id="1088818"/>
    <lineage>
        <taxon>Eukaryota</taxon>
        <taxon>Viridiplantae</taxon>
        <taxon>Streptophyta</taxon>
        <taxon>Embryophyta</taxon>
        <taxon>Tracheophyta</taxon>
        <taxon>Spermatophyta</taxon>
        <taxon>Magnoliopsida</taxon>
        <taxon>Liliopsida</taxon>
        <taxon>Asparagales</taxon>
        <taxon>Orchidaceae</taxon>
        <taxon>Apostasioideae</taxon>
        <taxon>Apostasia</taxon>
    </lineage>
</organism>
<dbReference type="Proteomes" id="UP000236161">
    <property type="component" value="Unassembled WGS sequence"/>
</dbReference>
<evidence type="ECO:0000256" key="2">
    <source>
        <dbReference type="ARBA" id="ARBA00010617"/>
    </source>
</evidence>
<evidence type="ECO:0000256" key="13">
    <source>
        <dbReference type="RuleBase" id="RU000461"/>
    </source>
</evidence>
<evidence type="ECO:0000256" key="3">
    <source>
        <dbReference type="ARBA" id="ARBA00022692"/>
    </source>
</evidence>
<evidence type="ECO:0000256" key="9">
    <source>
        <dbReference type="ARBA" id="ARBA00039071"/>
    </source>
</evidence>